<evidence type="ECO:0000313" key="3">
    <source>
        <dbReference type="Proteomes" id="UP000789901"/>
    </source>
</evidence>
<organism evidence="2 3">
    <name type="scientific">Gigaspora margarita</name>
    <dbReference type="NCBI Taxonomy" id="4874"/>
    <lineage>
        <taxon>Eukaryota</taxon>
        <taxon>Fungi</taxon>
        <taxon>Fungi incertae sedis</taxon>
        <taxon>Mucoromycota</taxon>
        <taxon>Glomeromycotina</taxon>
        <taxon>Glomeromycetes</taxon>
        <taxon>Diversisporales</taxon>
        <taxon>Gigasporaceae</taxon>
        <taxon>Gigaspora</taxon>
    </lineage>
</organism>
<feature type="compositionally biased region" description="Low complexity" evidence="1">
    <location>
        <begin position="155"/>
        <end position="169"/>
    </location>
</feature>
<proteinExistence type="predicted"/>
<evidence type="ECO:0000313" key="2">
    <source>
        <dbReference type="EMBL" id="CAG8493185.1"/>
    </source>
</evidence>
<protein>
    <submittedName>
        <fullName evidence="2">39335_t:CDS:1</fullName>
    </submittedName>
</protein>
<reference evidence="2 3" key="1">
    <citation type="submission" date="2021-06" db="EMBL/GenBank/DDBJ databases">
        <authorList>
            <person name="Kallberg Y."/>
            <person name="Tangrot J."/>
            <person name="Rosling A."/>
        </authorList>
    </citation>
    <scope>NUCLEOTIDE SEQUENCE [LARGE SCALE GENOMIC DNA]</scope>
    <source>
        <strain evidence="2 3">120-4 pot B 10/14</strain>
    </source>
</reference>
<feature type="region of interest" description="Disordered" evidence="1">
    <location>
        <begin position="197"/>
        <end position="219"/>
    </location>
</feature>
<feature type="region of interest" description="Disordered" evidence="1">
    <location>
        <begin position="155"/>
        <end position="180"/>
    </location>
</feature>
<gene>
    <name evidence="2" type="ORF">GMARGA_LOCUS1824</name>
</gene>
<evidence type="ECO:0000256" key="1">
    <source>
        <dbReference type="SAM" id="MobiDB-lite"/>
    </source>
</evidence>
<dbReference type="EMBL" id="CAJVQB010000511">
    <property type="protein sequence ID" value="CAG8493185.1"/>
    <property type="molecule type" value="Genomic_DNA"/>
</dbReference>
<dbReference type="Proteomes" id="UP000789901">
    <property type="component" value="Unassembled WGS sequence"/>
</dbReference>
<sequence>MINISTLRNAMNSIFKFMMNKIETVIEQLDIVNIAVKLIWNTTERNVSSVTFNGKTATVLIETDAVIIKGETYRKLMEKITENEEASNIDNETNVSKVHNSSTTKVTEVYNSEKFNEIMKELFVVNNGKRKAKQISKTSDLDNFELSNNSNLEELEQSSSDIDISSSSSQHPTINKRRKAAKKRVFDQALNSKQKAAKKKVFDQAKRGSTKKKHTKVDERQDELDIDEILFDVSSSLNNDDTSTDTIQSSQVDYSARNYLHKTPDFEGDQTDKMSKQNYEENQLEKSKITGEIETYQEVISGDKLTEHYQKLQLTTIKKDIVSLLNNNFKNECHCQLEIREDKLFSKNNLIKKLLTENFDHLFCSDEDIIQFSLQPLPFNLQQFDSLDNCFKEWGKQCKMLKFFKLEVQEKILKMIYKFRELLLHLIVSLATDYKGKENRSPSSKVLHRLVSDKIKSILLIDERQERRYWYTTWRLIELLNLTQCSVLIFVKSGVNLRFFKKATKSEYDKFLKELLNDEEAYHKTPKFDELLMDKIIEKLELFDS</sequence>
<name>A0ABM8W0G2_GIGMA</name>
<comment type="caution">
    <text evidence="2">The sequence shown here is derived from an EMBL/GenBank/DDBJ whole genome shotgun (WGS) entry which is preliminary data.</text>
</comment>
<keyword evidence="3" id="KW-1185">Reference proteome</keyword>
<accession>A0ABM8W0G2</accession>